<dbReference type="EMBL" id="MN739655">
    <property type="protein sequence ID" value="QHT18383.1"/>
    <property type="molecule type" value="Genomic_DNA"/>
</dbReference>
<keyword evidence="2" id="KW-0812">Transmembrane</keyword>
<proteinExistence type="predicted"/>
<evidence type="ECO:0000256" key="1">
    <source>
        <dbReference type="SAM" id="MobiDB-lite"/>
    </source>
</evidence>
<evidence type="ECO:0000256" key="2">
    <source>
        <dbReference type="SAM" id="Phobius"/>
    </source>
</evidence>
<reference evidence="3" key="1">
    <citation type="journal article" date="2020" name="Nature">
        <title>Giant virus diversity and host interactions through global metagenomics.</title>
        <authorList>
            <person name="Schulz F."/>
            <person name="Roux S."/>
            <person name="Paez-Espino D."/>
            <person name="Jungbluth S."/>
            <person name="Walsh D.A."/>
            <person name="Denef V.J."/>
            <person name="McMahon K.D."/>
            <person name="Konstantinidis K.T."/>
            <person name="Eloe-Fadrosh E.A."/>
            <person name="Kyrpides N.C."/>
            <person name="Woyke T."/>
        </authorList>
    </citation>
    <scope>NUCLEOTIDE SEQUENCE</scope>
    <source>
        <strain evidence="3">GVMAG-M-3300023174-46</strain>
    </source>
</reference>
<feature type="compositionally biased region" description="Basic and acidic residues" evidence="1">
    <location>
        <begin position="204"/>
        <end position="214"/>
    </location>
</feature>
<organism evidence="3">
    <name type="scientific">viral metagenome</name>
    <dbReference type="NCBI Taxonomy" id="1070528"/>
    <lineage>
        <taxon>unclassified sequences</taxon>
        <taxon>metagenomes</taxon>
        <taxon>organismal metagenomes</taxon>
    </lineage>
</organism>
<dbReference type="AlphaFoldDB" id="A0A6C0DPA5"/>
<evidence type="ECO:0000313" key="3">
    <source>
        <dbReference type="EMBL" id="QHT18383.1"/>
    </source>
</evidence>
<feature type="transmembrane region" description="Helical" evidence="2">
    <location>
        <begin position="163"/>
        <end position="183"/>
    </location>
</feature>
<accession>A0A6C0DPA5</accession>
<name>A0A6C0DPA5_9ZZZZ</name>
<feature type="region of interest" description="Disordered" evidence="1">
    <location>
        <begin position="190"/>
        <end position="223"/>
    </location>
</feature>
<keyword evidence="2" id="KW-0472">Membrane</keyword>
<keyword evidence="2" id="KW-1133">Transmembrane helix</keyword>
<feature type="transmembrane region" description="Helical" evidence="2">
    <location>
        <begin position="99"/>
        <end position="120"/>
    </location>
</feature>
<sequence>MESLYAVVGGTAAKLFDDLVADNPVIQEDLWKEVLKGVEWSMLAILSIQDFNFTLILYTICCLHYSFDAEEGWSLPYEKALLLVYPFFLVLSYPTRQWFTVFDCLLFVGGLCLICIDSVFLPKQEEGSLEKCLIRFSGSFVFLCILFVTHLDFFPISKSVVKLLWYAAAYVFCSFLFQCICVYKKECQKELSPQPRPLPLPQLRKQEKEKKSPSEKWSISTQP</sequence>
<feature type="transmembrane region" description="Helical" evidence="2">
    <location>
        <begin position="132"/>
        <end position="151"/>
    </location>
</feature>
<protein>
    <submittedName>
        <fullName evidence="3">Uncharacterized protein</fullName>
    </submittedName>
</protein>